<accession>A0A5N6NIG2</accession>
<keyword evidence="2" id="KW-1185">Reference proteome</keyword>
<sequence length="138" mass="15384">MVPQADRIAPNEIIRIRSRIHTQDWVWYHGMIRGWIRGEQVPPPPTSGSSLSLPTLPDLGYLIEQAFATTMDRELRHMRDAVRAIIGKLEREHNMAAKMRKLTARLEMAGARVGVAEARTAAAEAVAAHVAVEQAPEE</sequence>
<dbReference type="EMBL" id="SZYD01000011">
    <property type="protein sequence ID" value="KAD4887955.1"/>
    <property type="molecule type" value="Genomic_DNA"/>
</dbReference>
<evidence type="ECO:0000313" key="1">
    <source>
        <dbReference type="EMBL" id="KAD4887955.1"/>
    </source>
</evidence>
<evidence type="ECO:0000313" key="2">
    <source>
        <dbReference type="Proteomes" id="UP000326396"/>
    </source>
</evidence>
<organism evidence="1 2">
    <name type="scientific">Mikania micrantha</name>
    <name type="common">bitter vine</name>
    <dbReference type="NCBI Taxonomy" id="192012"/>
    <lineage>
        <taxon>Eukaryota</taxon>
        <taxon>Viridiplantae</taxon>
        <taxon>Streptophyta</taxon>
        <taxon>Embryophyta</taxon>
        <taxon>Tracheophyta</taxon>
        <taxon>Spermatophyta</taxon>
        <taxon>Magnoliopsida</taxon>
        <taxon>eudicotyledons</taxon>
        <taxon>Gunneridae</taxon>
        <taxon>Pentapetalae</taxon>
        <taxon>asterids</taxon>
        <taxon>campanulids</taxon>
        <taxon>Asterales</taxon>
        <taxon>Asteraceae</taxon>
        <taxon>Asteroideae</taxon>
        <taxon>Heliantheae alliance</taxon>
        <taxon>Eupatorieae</taxon>
        <taxon>Mikania</taxon>
    </lineage>
</organism>
<gene>
    <name evidence="1" type="ORF">E3N88_20028</name>
</gene>
<reference evidence="1 2" key="1">
    <citation type="submission" date="2019-05" db="EMBL/GenBank/DDBJ databases">
        <title>Mikania micrantha, genome provides insights into the molecular mechanism of rapid growth.</title>
        <authorList>
            <person name="Liu B."/>
        </authorList>
    </citation>
    <scope>NUCLEOTIDE SEQUENCE [LARGE SCALE GENOMIC DNA]</scope>
    <source>
        <strain evidence="1">NLD-2019</strain>
        <tissue evidence="1">Leaf</tissue>
    </source>
</reference>
<dbReference type="Proteomes" id="UP000326396">
    <property type="component" value="Linkage Group LG19"/>
</dbReference>
<comment type="caution">
    <text evidence="1">The sequence shown here is derived from an EMBL/GenBank/DDBJ whole genome shotgun (WGS) entry which is preliminary data.</text>
</comment>
<dbReference type="AlphaFoldDB" id="A0A5N6NIG2"/>
<proteinExistence type="predicted"/>
<evidence type="ECO:0008006" key="3">
    <source>
        <dbReference type="Google" id="ProtNLM"/>
    </source>
</evidence>
<name>A0A5N6NIG2_9ASTR</name>
<protein>
    <recommendedName>
        <fullName evidence="3">SMARCC C-terminal domain-containing protein</fullName>
    </recommendedName>
</protein>